<evidence type="ECO:0000256" key="2">
    <source>
        <dbReference type="ARBA" id="ARBA00004141"/>
    </source>
</evidence>
<evidence type="ECO:0000256" key="11">
    <source>
        <dbReference type="ARBA" id="ARBA00022840"/>
    </source>
</evidence>
<dbReference type="SMART" id="SM00304">
    <property type="entry name" value="HAMP"/>
    <property type="match status" value="1"/>
</dbReference>
<feature type="transmembrane region" description="Helical" evidence="15">
    <location>
        <begin position="100"/>
        <end position="117"/>
    </location>
</feature>
<keyword evidence="7 19" id="KW-0808">Transferase</keyword>
<dbReference type="PRINTS" id="PR00344">
    <property type="entry name" value="BCTRLSENSOR"/>
</dbReference>
<protein>
    <recommendedName>
        <fullName evidence="4">histidine kinase</fullName>
        <ecNumber evidence="4">2.7.13.3</ecNumber>
    </recommendedName>
</protein>
<dbReference type="PROSITE" id="PS50112">
    <property type="entry name" value="PAS"/>
    <property type="match status" value="1"/>
</dbReference>
<dbReference type="InterPro" id="IPR003594">
    <property type="entry name" value="HATPase_dom"/>
</dbReference>
<keyword evidence="13" id="KW-0902">Two-component regulatory system</keyword>
<evidence type="ECO:0000259" key="17">
    <source>
        <dbReference type="PROSITE" id="PS50112"/>
    </source>
</evidence>
<dbReference type="PANTHER" id="PTHR42878:SF7">
    <property type="entry name" value="SENSOR HISTIDINE KINASE GLRK"/>
    <property type="match status" value="1"/>
</dbReference>
<dbReference type="InterPro" id="IPR035965">
    <property type="entry name" value="PAS-like_dom_sf"/>
</dbReference>
<feature type="transmembrane region" description="Helical" evidence="15">
    <location>
        <begin position="239"/>
        <end position="263"/>
    </location>
</feature>
<dbReference type="Gene3D" id="3.30.450.40">
    <property type="match status" value="1"/>
</dbReference>
<organism evidence="19 20">
    <name type="scientific">Candidatus Thermoflexus japonica</name>
    <dbReference type="NCBI Taxonomy" id="2035417"/>
    <lineage>
        <taxon>Bacteria</taxon>
        <taxon>Bacillati</taxon>
        <taxon>Chloroflexota</taxon>
        <taxon>Thermoflexia</taxon>
        <taxon>Thermoflexales</taxon>
        <taxon>Thermoflexaceae</taxon>
        <taxon>Thermoflexus</taxon>
    </lineage>
</organism>
<keyword evidence="6" id="KW-0597">Phosphoprotein</keyword>
<feature type="domain" description="HAMP" evidence="18">
    <location>
        <begin position="526"/>
        <end position="578"/>
    </location>
</feature>
<feature type="transmembrane region" description="Helical" evidence="15">
    <location>
        <begin position="123"/>
        <end position="143"/>
    </location>
</feature>
<dbReference type="InterPro" id="IPR000014">
    <property type="entry name" value="PAS"/>
</dbReference>
<evidence type="ECO:0000256" key="10">
    <source>
        <dbReference type="ARBA" id="ARBA00022777"/>
    </source>
</evidence>
<evidence type="ECO:0000256" key="9">
    <source>
        <dbReference type="ARBA" id="ARBA00022741"/>
    </source>
</evidence>
<feature type="transmembrane region" description="Helical" evidence="15">
    <location>
        <begin position="48"/>
        <end position="70"/>
    </location>
</feature>
<dbReference type="PANTHER" id="PTHR42878">
    <property type="entry name" value="TWO-COMPONENT HISTIDINE KINASE"/>
    <property type="match status" value="1"/>
</dbReference>
<keyword evidence="11" id="KW-0067">ATP-binding</keyword>
<feature type="transmembrane region" description="Helical" evidence="15">
    <location>
        <begin position="20"/>
        <end position="36"/>
    </location>
</feature>
<dbReference type="CDD" id="cd00130">
    <property type="entry name" value="PAS"/>
    <property type="match status" value="1"/>
</dbReference>
<keyword evidence="8 15" id="KW-0812">Transmembrane</keyword>
<keyword evidence="12 15" id="KW-1133">Transmembrane helix</keyword>
<comment type="subcellular location">
    <subcellularLocation>
        <location evidence="3">Cell membrane</location>
    </subcellularLocation>
    <subcellularLocation>
        <location evidence="2">Membrane</location>
        <topology evidence="2">Multi-pass membrane protein</topology>
    </subcellularLocation>
</comment>
<dbReference type="EMBL" id="BEHY01000038">
    <property type="protein sequence ID" value="GBD09360.1"/>
    <property type="molecule type" value="Genomic_DNA"/>
</dbReference>
<evidence type="ECO:0000256" key="6">
    <source>
        <dbReference type="ARBA" id="ARBA00022553"/>
    </source>
</evidence>
<dbReference type="Proteomes" id="UP000236642">
    <property type="component" value="Unassembled WGS sequence"/>
</dbReference>
<gene>
    <name evidence="19" type="primary">kinB</name>
    <name evidence="19" type="ORF">HRbin22_01610</name>
</gene>
<dbReference type="CDD" id="cd06225">
    <property type="entry name" value="HAMP"/>
    <property type="match status" value="1"/>
</dbReference>
<reference evidence="20" key="1">
    <citation type="submission" date="2017-09" db="EMBL/GenBank/DDBJ databases">
        <title>Metaegenomics of thermophilic ammonia-oxidizing enrichment culture.</title>
        <authorList>
            <person name="Kato S."/>
            <person name="Suzuki K."/>
        </authorList>
    </citation>
    <scope>NUCLEOTIDE SEQUENCE [LARGE SCALE GENOMIC DNA]</scope>
</reference>
<dbReference type="SUPFAM" id="SSF55874">
    <property type="entry name" value="ATPase domain of HSP90 chaperone/DNA topoisomerase II/histidine kinase"/>
    <property type="match status" value="1"/>
</dbReference>
<evidence type="ECO:0000259" key="18">
    <source>
        <dbReference type="PROSITE" id="PS50885"/>
    </source>
</evidence>
<name>A0A2H5Y7E2_9CHLR</name>
<dbReference type="InterPro" id="IPR005467">
    <property type="entry name" value="His_kinase_dom"/>
</dbReference>
<dbReference type="FunFam" id="3.30.565.10:FF:000023">
    <property type="entry name" value="PAS domain-containing sensor histidine kinase"/>
    <property type="match status" value="1"/>
</dbReference>
<dbReference type="AlphaFoldDB" id="A0A2H5Y7E2"/>
<evidence type="ECO:0000256" key="15">
    <source>
        <dbReference type="SAM" id="Phobius"/>
    </source>
</evidence>
<keyword evidence="14 15" id="KW-0472">Membrane</keyword>
<keyword evidence="5" id="KW-1003">Cell membrane</keyword>
<dbReference type="GO" id="GO:0005524">
    <property type="term" value="F:ATP binding"/>
    <property type="evidence" value="ECO:0007669"/>
    <property type="project" value="UniProtKB-KW"/>
</dbReference>
<proteinExistence type="predicted"/>
<dbReference type="SUPFAM" id="SSF158472">
    <property type="entry name" value="HAMP domain-like"/>
    <property type="match status" value="1"/>
</dbReference>
<dbReference type="InterPro" id="IPR036097">
    <property type="entry name" value="HisK_dim/P_sf"/>
</dbReference>
<feature type="domain" description="Histidine kinase" evidence="16">
    <location>
        <begin position="858"/>
        <end position="1072"/>
    </location>
</feature>
<dbReference type="SUPFAM" id="SSF55785">
    <property type="entry name" value="PYP-like sensor domain (PAS domain)"/>
    <property type="match status" value="1"/>
</dbReference>
<dbReference type="CDD" id="cd00082">
    <property type="entry name" value="HisKA"/>
    <property type="match status" value="1"/>
</dbReference>
<evidence type="ECO:0000256" key="12">
    <source>
        <dbReference type="ARBA" id="ARBA00022989"/>
    </source>
</evidence>
<dbReference type="EC" id="2.7.13.3" evidence="4"/>
<dbReference type="InterPro" id="IPR003660">
    <property type="entry name" value="HAMP_dom"/>
</dbReference>
<dbReference type="InterPro" id="IPR036890">
    <property type="entry name" value="HATPase_C_sf"/>
</dbReference>
<dbReference type="Pfam" id="PF02518">
    <property type="entry name" value="HATPase_c"/>
    <property type="match status" value="1"/>
</dbReference>
<evidence type="ECO:0000259" key="16">
    <source>
        <dbReference type="PROSITE" id="PS50109"/>
    </source>
</evidence>
<evidence type="ECO:0000256" key="5">
    <source>
        <dbReference type="ARBA" id="ARBA00022475"/>
    </source>
</evidence>
<evidence type="ECO:0000313" key="20">
    <source>
        <dbReference type="Proteomes" id="UP000236642"/>
    </source>
</evidence>
<accession>A0A2H5Y7E2</accession>
<dbReference type="PROSITE" id="PS50885">
    <property type="entry name" value="HAMP"/>
    <property type="match status" value="1"/>
</dbReference>
<dbReference type="SMART" id="SM00387">
    <property type="entry name" value="HATPase_c"/>
    <property type="match status" value="1"/>
</dbReference>
<dbReference type="Pfam" id="PF00989">
    <property type="entry name" value="PAS"/>
    <property type="match status" value="1"/>
</dbReference>
<evidence type="ECO:0000313" key="19">
    <source>
        <dbReference type="EMBL" id="GBD09360.1"/>
    </source>
</evidence>
<keyword evidence="10" id="KW-0418">Kinase</keyword>
<dbReference type="InterPro" id="IPR003661">
    <property type="entry name" value="HisK_dim/P_dom"/>
</dbReference>
<dbReference type="SUPFAM" id="SSF47384">
    <property type="entry name" value="Homodimeric domain of signal transducing histidine kinase"/>
    <property type="match status" value="1"/>
</dbReference>
<dbReference type="PROSITE" id="PS50109">
    <property type="entry name" value="HIS_KIN"/>
    <property type="match status" value="1"/>
</dbReference>
<feature type="transmembrane region" description="Helical" evidence="15">
    <location>
        <begin position="188"/>
        <end position="209"/>
    </location>
</feature>
<dbReference type="SMART" id="SM00388">
    <property type="entry name" value="HisKA"/>
    <property type="match status" value="1"/>
</dbReference>
<sequence>MRLELWSFPGNLTGPASLWGWGWTVIGFLALFGLWLRRPQDLRSWRELRVPEAGSFLLLALLTGLTPVLSWEFPGLPFRVGFPLLLWLPYLIWGGRLRPGALALVGLVVGAAIGLVSDGRFMHLPWIMALDAALIGELLSQNYVGRFFRILRQPLAAAIAGWLTWMLLQSVSWGSFYASWPEALDGTWTLITTIAVPSWISALICGLIAQGLHLRWPRIFSTSRPPEWPLYARQIQARFLFFSSIWMVTMVLALLLLLTVLALHQTDREQMQAVHQGVHRAGEQISYFLHTGETLLADLAALGIPRGEAPPIIAPILQRFVQTGPIYHAVLLVGPEGEILAAYPAGEQARGLSTFERSAIAQARAARAVIRTDVHRLPDGTPGLSFVAPLAGEPPAGFLIGRVRIAEHPALREALASLGGGLPASEGFIIDRQGRILLHPDPQRLLDAFPLPTSALPGPPDIAQRSPTGTITELHLRRLPGTDWWAVIRYPRSARIQRAFELLWPSGFFLSIFITMGMLLLNALSGQATQRLKKLATAAGRMAEGELEMPIPSDAPDEIGYLAETMERMRHALRARLADLSLLLELNQRLVETIDLTHGLPEVARSLEQAIRASGIRILIPGAHGSLRVFTATGEENPGPLDEACWRLGLERKEPLWVEHVLRHPELSPIFRSEERGRALGILPIGSGEDRLGIAWIPFAQPRRMIRTEQQLIHLILSQAAVFIARARLYEATLAERERLRAVLESSPDVLMLIDSHGNLLYLNPTAERFLGLPASRALGQPVAPLLRDAELRELLTEQIPPGQIRSREFRRADGRAFWAGRYDLRLEDGREIGQLLFVRDITPFKALDQLKSDFIAAVSHDLRSPLTYMRGFVTMLGMAGPLTSRQQEYVEKIMSGIDQMTRLIEDLMDLKRIEEGIGQRGICRLSDLIRDVFHEMRPHAMARGLRMTLEIKGHGIVNGDSAWLRRAITNLVDNAMKYTPEGGTISLGLIEQGTEAIVWVRDTGLGIAPADQARIFEKFYRVRRKETAHVKGSGLGLALVKSIVEWHGGRVWVESQLGQGSTFYMAIPMTPVPASADRP</sequence>
<dbReference type="NCBIfam" id="TIGR00229">
    <property type="entry name" value="sensory_box"/>
    <property type="match status" value="1"/>
</dbReference>
<comment type="caution">
    <text evidence="19">The sequence shown here is derived from an EMBL/GenBank/DDBJ whole genome shotgun (WGS) entry which is preliminary data.</text>
</comment>
<evidence type="ECO:0000256" key="7">
    <source>
        <dbReference type="ARBA" id="ARBA00022679"/>
    </source>
</evidence>
<evidence type="ECO:0000256" key="13">
    <source>
        <dbReference type="ARBA" id="ARBA00023012"/>
    </source>
</evidence>
<feature type="transmembrane region" description="Helical" evidence="15">
    <location>
        <begin position="155"/>
        <end position="176"/>
    </location>
</feature>
<dbReference type="CDD" id="cd00075">
    <property type="entry name" value="HATPase"/>
    <property type="match status" value="1"/>
</dbReference>
<dbReference type="SUPFAM" id="SSF55781">
    <property type="entry name" value="GAF domain-like"/>
    <property type="match status" value="1"/>
</dbReference>
<dbReference type="Gene3D" id="6.10.340.10">
    <property type="match status" value="1"/>
</dbReference>
<evidence type="ECO:0000256" key="1">
    <source>
        <dbReference type="ARBA" id="ARBA00000085"/>
    </source>
</evidence>
<keyword evidence="9" id="KW-0547">Nucleotide-binding</keyword>
<feature type="transmembrane region" description="Helical" evidence="15">
    <location>
        <begin position="76"/>
        <end position="93"/>
    </location>
</feature>
<dbReference type="Pfam" id="PF00672">
    <property type="entry name" value="HAMP"/>
    <property type="match status" value="1"/>
</dbReference>
<evidence type="ECO:0000256" key="4">
    <source>
        <dbReference type="ARBA" id="ARBA00012438"/>
    </source>
</evidence>
<dbReference type="InterPro" id="IPR013767">
    <property type="entry name" value="PAS_fold"/>
</dbReference>
<evidence type="ECO:0000256" key="14">
    <source>
        <dbReference type="ARBA" id="ARBA00023136"/>
    </source>
</evidence>
<evidence type="ECO:0000256" key="3">
    <source>
        <dbReference type="ARBA" id="ARBA00004236"/>
    </source>
</evidence>
<dbReference type="SMART" id="SM00091">
    <property type="entry name" value="PAS"/>
    <property type="match status" value="1"/>
</dbReference>
<comment type="catalytic activity">
    <reaction evidence="1">
        <text>ATP + protein L-histidine = ADP + protein N-phospho-L-histidine.</text>
        <dbReference type="EC" id="2.7.13.3"/>
    </reaction>
</comment>
<dbReference type="CDD" id="cd18774">
    <property type="entry name" value="PDC2_HK_sensor"/>
    <property type="match status" value="1"/>
</dbReference>
<dbReference type="InterPro" id="IPR050351">
    <property type="entry name" value="BphY/WalK/GraS-like"/>
</dbReference>
<dbReference type="Gene3D" id="3.30.565.10">
    <property type="entry name" value="Histidine kinase-like ATPase, C-terminal domain"/>
    <property type="match status" value="1"/>
</dbReference>
<dbReference type="GO" id="GO:0000155">
    <property type="term" value="F:phosphorelay sensor kinase activity"/>
    <property type="evidence" value="ECO:0007669"/>
    <property type="project" value="InterPro"/>
</dbReference>
<dbReference type="InterPro" id="IPR004358">
    <property type="entry name" value="Sig_transdc_His_kin-like_C"/>
</dbReference>
<dbReference type="Pfam" id="PF00512">
    <property type="entry name" value="HisKA"/>
    <property type="match status" value="1"/>
</dbReference>
<dbReference type="Gene3D" id="1.10.287.130">
    <property type="match status" value="1"/>
</dbReference>
<dbReference type="GO" id="GO:0007234">
    <property type="term" value="P:osmosensory signaling via phosphorelay pathway"/>
    <property type="evidence" value="ECO:0007669"/>
    <property type="project" value="TreeGrafter"/>
</dbReference>
<dbReference type="GO" id="GO:0006355">
    <property type="term" value="P:regulation of DNA-templated transcription"/>
    <property type="evidence" value="ECO:0007669"/>
    <property type="project" value="InterPro"/>
</dbReference>
<dbReference type="InterPro" id="IPR029016">
    <property type="entry name" value="GAF-like_dom_sf"/>
</dbReference>
<dbReference type="Gene3D" id="3.30.450.20">
    <property type="entry name" value="PAS domain"/>
    <property type="match status" value="2"/>
</dbReference>
<dbReference type="GO" id="GO:0000156">
    <property type="term" value="F:phosphorelay response regulator activity"/>
    <property type="evidence" value="ECO:0007669"/>
    <property type="project" value="TreeGrafter"/>
</dbReference>
<dbReference type="GO" id="GO:0030295">
    <property type="term" value="F:protein kinase activator activity"/>
    <property type="evidence" value="ECO:0007669"/>
    <property type="project" value="TreeGrafter"/>
</dbReference>
<evidence type="ECO:0000256" key="8">
    <source>
        <dbReference type="ARBA" id="ARBA00022692"/>
    </source>
</evidence>
<dbReference type="GO" id="GO:0005886">
    <property type="term" value="C:plasma membrane"/>
    <property type="evidence" value="ECO:0007669"/>
    <property type="project" value="UniProtKB-SubCell"/>
</dbReference>
<feature type="domain" description="PAS" evidence="17">
    <location>
        <begin position="736"/>
        <end position="781"/>
    </location>
</feature>